<feature type="transmembrane region" description="Helical" evidence="6">
    <location>
        <begin position="177"/>
        <end position="198"/>
    </location>
</feature>
<accession>A0A147EQI1</accession>
<evidence type="ECO:0000256" key="4">
    <source>
        <dbReference type="ARBA" id="ARBA00022989"/>
    </source>
</evidence>
<dbReference type="OrthoDB" id="4568421at2"/>
<evidence type="ECO:0000256" key="3">
    <source>
        <dbReference type="ARBA" id="ARBA00022692"/>
    </source>
</evidence>
<feature type="transmembrane region" description="Helical" evidence="6">
    <location>
        <begin position="218"/>
        <end position="236"/>
    </location>
</feature>
<keyword evidence="2" id="KW-1003">Cell membrane</keyword>
<dbReference type="PATRIC" id="fig|1079994.3.peg.713"/>
<keyword evidence="5 6" id="KW-0472">Membrane</keyword>
<feature type="transmembrane region" description="Helical" evidence="6">
    <location>
        <begin position="357"/>
        <end position="378"/>
    </location>
</feature>
<evidence type="ECO:0000256" key="6">
    <source>
        <dbReference type="SAM" id="Phobius"/>
    </source>
</evidence>
<reference evidence="7 8" key="1">
    <citation type="journal article" date="2016" name="Front. Microbiol.">
        <title>Genomic Resource of Rice Seed Associated Bacteria.</title>
        <authorList>
            <person name="Midha S."/>
            <person name="Bansal K."/>
            <person name="Sharma S."/>
            <person name="Kumar N."/>
            <person name="Patil P.P."/>
            <person name="Chaudhry V."/>
            <person name="Patil P.B."/>
        </authorList>
    </citation>
    <scope>NUCLEOTIDE SEQUENCE [LARGE SCALE GENOMIC DNA]</scope>
    <source>
        <strain evidence="7 8">NS354</strain>
    </source>
</reference>
<sequence length="484" mass="51269">MAQLNTEAVASIGDDPRDHGEGLKRVIGPKLLLLLIIGDIIGAGIFAITGRVAGQVGGVAWLPFLLAFIIATLTAFSYLELVTKYPQAAGAALYAHKAFRVHFVTFIIAFAVASSGITSAATSATLVGRNLLIGLSQFIDGVPQDATATMFAAIAIILVLAFINLRGVGESVKFNLVLTLVTIAIMAVIILIGVIAIAQGNGDVSRLVVFETPADRGAFAAVTMATAIAFFAMVGFEDSVNLVEECKNPQRDFPRIMLTGLGICAIIYMLVAVTVIMVIPPGDLLDPKNPDAGILLDVVRIGAPGIPVDAIFPFLTVFAVVNTALINMLMASRLLYGMAKQEVLPKVLSKVLPKRRSPWVAIVFSTLLAIGLVVYVNLNSDNGIVGALGGTTGLLLLCVFAVVNIALLVLRREPSEPGAFRAPTLIPILGAVLSLFLVGPWARSVEDWIQYEIAGLLLAIGVGLWVVTWAATAVNRRRRASRQR</sequence>
<dbReference type="InterPro" id="IPR002293">
    <property type="entry name" value="AA/rel_permease1"/>
</dbReference>
<name>A0A147EQI1_9MICO</name>
<comment type="caution">
    <text evidence="7">The sequence shown here is derived from an EMBL/GenBank/DDBJ whole genome shotgun (WGS) entry which is preliminary data.</text>
</comment>
<feature type="transmembrane region" description="Helical" evidence="6">
    <location>
        <begin position="448"/>
        <end position="474"/>
    </location>
</feature>
<evidence type="ECO:0000313" key="7">
    <source>
        <dbReference type="EMBL" id="KTR86730.1"/>
    </source>
</evidence>
<keyword evidence="4 6" id="KW-1133">Transmembrane helix</keyword>
<dbReference type="PANTHER" id="PTHR42770">
    <property type="entry name" value="AMINO ACID TRANSPORTER-RELATED"/>
    <property type="match status" value="1"/>
</dbReference>
<feature type="transmembrane region" description="Helical" evidence="6">
    <location>
        <begin position="384"/>
        <end position="410"/>
    </location>
</feature>
<feature type="transmembrane region" description="Helical" evidence="6">
    <location>
        <begin position="422"/>
        <end position="442"/>
    </location>
</feature>
<dbReference type="GO" id="GO:0005886">
    <property type="term" value="C:plasma membrane"/>
    <property type="evidence" value="ECO:0007669"/>
    <property type="project" value="UniProtKB-SubCell"/>
</dbReference>
<dbReference type="RefSeq" id="WP_058593233.1">
    <property type="nucleotide sequence ID" value="NZ_LDRK01000016.1"/>
</dbReference>
<feature type="transmembrane region" description="Helical" evidence="6">
    <location>
        <begin position="59"/>
        <end position="82"/>
    </location>
</feature>
<gene>
    <name evidence="7" type="ORF">NS354_03545</name>
</gene>
<evidence type="ECO:0000256" key="1">
    <source>
        <dbReference type="ARBA" id="ARBA00004651"/>
    </source>
</evidence>
<evidence type="ECO:0000256" key="2">
    <source>
        <dbReference type="ARBA" id="ARBA00022475"/>
    </source>
</evidence>
<comment type="subcellular location">
    <subcellularLocation>
        <location evidence="1">Cell membrane</location>
        <topology evidence="1">Multi-pass membrane protein</topology>
    </subcellularLocation>
</comment>
<dbReference type="GO" id="GO:0022857">
    <property type="term" value="F:transmembrane transporter activity"/>
    <property type="evidence" value="ECO:0007669"/>
    <property type="project" value="InterPro"/>
</dbReference>
<dbReference type="Pfam" id="PF13520">
    <property type="entry name" value="AA_permease_2"/>
    <property type="match status" value="1"/>
</dbReference>
<dbReference type="Proteomes" id="UP000070810">
    <property type="component" value="Unassembled WGS sequence"/>
</dbReference>
<dbReference type="EMBL" id="LDRK01000016">
    <property type="protein sequence ID" value="KTR86730.1"/>
    <property type="molecule type" value="Genomic_DNA"/>
</dbReference>
<feature type="transmembrane region" description="Helical" evidence="6">
    <location>
        <begin position="103"/>
        <end position="126"/>
    </location>
</feature>
<dbReference type="PANTHER" id="PTHR42770:SF11">
    <property type="entry name" value="INNER MEMBRANE TRANSPORT PROTEIN YBAT"/>
    <property type="match status" value="1"/>
</dbReference>
<dbReference type="Gene3D" id="1.20.1740.10">
    <property type="entry name" value="Amino acid/polyamine transporter I"/>
    <property type="match status" value="1"/>
</dbReference>
<evidence type="ECO:0000256" key="5">
    <source>
        <dbReference type="ARBA" id="ARBA00023136"/>
    </source>
</evidence>
<protein>
    <submittedName>
        <fullName evidence="7">Amino acid permease</fullName>
    </submittedName>
</protein>
<feature type="transmembrane region" description="Helical" evidence="6">
    <location>
        <begin position="310"/>
        <end position="336"/>
    </location>
</feature>
<feature type="transmembrane region" description="Helical" evidence="6">
    <location>
        <begin position="256"/>
        <end position="279"/>
    </location>
</feature>
<dbReference type="AlphaFoldDB" id="A0A147EQI1"/>
<keyword evidence="3 6" id="KW-0812">Transmembrane</keyword>
<feature type="transmembrane region" description="Helical" evidence="6">
    <location>
        <begin position="146"/>
        <end position="165"/>
    </location>
</feature>
<feature type="transmembrane region" description="Helical" evidence="6">
    <location>
        <begin position="31"/>
        <end position="53"/>
    </location>
</feature>
<keyword evidence="8" id="KW-1185">Reference proteome</keyword>
<dbReference type="InterPro" id="IPR050367">
    <property type="entry name" value="APC_superfamily"/>
</dbReference>
<dbReference type="PIRSF" id="PIRSF006060">
    <property type="entry name" value="AA_transporter"/>
    <property type="match status" value="1"/>
</dbReference>
<proteinExistence type="predicted"/>
<evidence type="ECO:0000313" key="8">
    <source>
        <dbReference type="Proteomes" id="UP000070810"/>
    </source>
</evidence>
<organism evidence="7 8">
    <name type="scientific">Leucobacter chromiiresistens</name>
    <dbReference type="NCBI Taxonomy" id="1079994"/>
    <lineage>
        <taxon>Bacteria</taxon>
        <taxon>Bacillati</taxon>
        <taxon>Actinomycetota</taxon>
        <taxon>Actinomycetes</taxon>
        <taxon>Micrococcales</taxon>
        <taxon>Microbacteriaceae</taxon>
        <taxon>Leucobacter</taxon>
    </lineage>
</organism>